<comment type="caution">
    <text evidence="1">The sequence shown here is derived from an EMBL/GenBank/DDBJ whole genome shotgun (WGS) entry which is preliminary data.</text>
</comment>
<evidence type="ECO:0000313" key="2">
    <source>
        <dbReference type="Proteomes" id="UP001427805"/>
    </source>
</evidence>
<proteinExistence type="predicted"/>
<evidence type="ECO:0000313" key="1">
    <source>
        <dbReference type="EMBL" id="MEN3749672.1"/>
    </source>
</evidence>
<name>A0ABV0BDQ7_9SPHN</name>
<dbReference type="SUPFAM" id="SSF53795">
    <property type="entry name" value="PEP carboxykinase-like"/>
    <property type="match status" value="1"/>
</dbReference>
<dbReference type="SUPFAM" id="SSF52540">
    <property type="entry name" value="P-loop containing nucleoside triphosphate hydrolases"/>
    <property type="match status" value="1"/>
</dbReference>
<organism evidence="1 2">
    <name type="scientific">Sphingomonas rustica</name>
    <dbReference type="NCBI Taxonomy" id="3103142"/>
    <lineage>
        <taxon>Bacteria</taxon>
        <taxon>Pseudomonadati</taxon>
        <taxon>Pseudomonadota</taxon>
        <taxon>Alphaproteobacteria</taxon>
        <taxon>Sphingomonadales</taxon>
        <taxon>Sphingomonadaceae</taxon>
        <taxon>Sphingomonas</taxon>
    </lineage>
</organism>
<dbReference type="Gene3D" id="3.40.50.300">
    <property type="entry name" value="P-loop containing nucleotide triphosphate hydrolases"/>
    <property type="match status" value="1"/>
</dbReference>
<accession>A0ABV0BDQ7</accession>
<dbReference type="EMBL" id="JBDIZK010000016">
    <property type="protein sequence ID" value="MEN3749672.1"/>
    <property type="molecule type" value="Genomic_DNA"/>
</dbReference>
<keyword evidence="2" id="KW-1185">Reference proteome</keyword>
<evidence type="ECO:0008006" key="3">
    <source>
        <dbReference type="Google" id="ProtNLM"/>
    </source>
</evidence>
<sequence>MSNLTYDYSLCGWRLASAIALPELGPWDGDDRAPEVRFVLGDVPASLGETLFETPIAQVGADGRIRFEIEGIAAYLVEGGNHVTIAPQMAVDAPDIRLFLLGTGLGYLCHQRGMVPIHAASVEIDGRAVMLAGSSGAGKSTLASAFARRGFPVLSDDVAPLTLAGPARILPSLRRIRLWRDSAHHAGWSEGDFEPCREDLAKFTRALGAAHADRALEPAALFHLHHTEHGSDEIRFDRLRGAVAVSALRQQIYRWRALVGLKTAAGALRRAGAAAERIPRHFEIRRPIDFRRLDDTIDAIVETVRAEA</sequence>
<protein>
    <recommendedName>
        <fullName evidence="3">HPr kinase/phosphorylase C-terminal domain-containing protein</fullName>
    </recommendedName>
</protein>
<gene>
    <name evidence="1" type="ORF">TPR58_21035</name>
</gene>
<reference evidence="1 2" key="1">
    <citation type="submission" date="2024-05" db="EMBL/GenBank/DDBJ databases">
        <title>Sphingomonas sp. HF-S3 16S ribosomal RNA gene Genome sequencing and assembly.</title>
        <authorList>
            <person name="Lee H."/>
        </authorList>
    </citation>
    <scope>NUCLEOTIDE SEQUENCE [LARGE SCALE GENOMIC DNA]</scope>
    <source>
        <strain evidence="1 2">HF-S3</strain>
    </source>
</reference>
<dbReference type="InterPro" id="IPR027417">
    <property type="entry name" value="P-loop_NTPase"/>
</dbReference>
<dbReference type="Proteomes" id="UP001427805">
    <property type="component" value="Unassembled WGS sequence"/>
</dbReference>